<keyword evidence="2" id="KW-1133">Transmembrane helix</keyword>
<reference evidence="3 4" key="1">
    <citation type="journal article" date="2013" name="Curr. Biol.">
        <title>The Genome of the Foraminiferan Reticulomyxa filosa.</title>
        <authorList>
            <person name="Glockner G."/>
            <person name="Hulsmann N."/>
            <person name="Schleicher M."/>
            <person name="Noegel A.A."/>
            <person name="Eichinger L."/>
            <person name="Gallinger C."/>
            <person name="Pawlowski J."/>
            <person name="Sierra R."/>
            <person name="Euteneuer U."/>
            <person name="Pillet L."/>
            <person name="Moustafa A."/>
            <person name="Platzer M."/>
            <person name="Groth M."/>
            <person name="Szafranski K."/>
            <person name="Schliwa M."/>
        </authorList>
    </citation>
    <scope>NUCLEOTIDE SEQUENCE [LARGE SCALE GENOMIC DNA]</scope>
</reference>
<feature type="region of interest" description="Disordered" evidence="1">
    <location>
        <begin position="126"/>
        <end position="146"/>
    </location>
</feature>
<feature type="non-terminal residue" evidence="3">
    <location>
        <position position="1"/>
    </location>
</feature>
<evidence type="ECO:0000256" key="1">
    <source>
        <dbReference type="SAM" id="MobiDB-lite"/>
    </source>
</evidence>
<comment type="caution">
    <text evidence="3">The sequence shown here is derived from an EMBL/GenBank/DDBJ whole genome shotgun (WGS) entry which is preliminary data.</text>
</comment>
<feature type="compositionally biased region" description="Polar residues" evidence="1">
    <location>
        <begin position="85"/>
        <end position="102"/>
    </location>
</feature>
<proteinExistence type="predicted"/>
<evidence type="ECO:0000313" key="4">
    <source>
        <dbReference type="Proteomes" id="UP000023152"/>
    </source>
</evidence>
<evidence type="ECO:0000313" key="3">
    <source>
        <dbReference type="EMBL" id="ETO17877.1"/>
    </source>
</evidence>
<dbReference type="EMBL" id="ASPP01015849">
    <property type="protein sequence ID" value="ETO17877.1"/>
    <property type="molecule type" value="Genomic_DNA"/>
</dbReference>
<evidence type="ECO:0000256" key="2">
    <source>
        <dbReference type="SAM" id="Phobius"/>
    </source>
</evidence>
<sequence>EIKNNKKKRYEFGVMQKSLWERPDCVPPPEEWWVEMQTTSGKMYQNIVTKEMTTKRPAELGKEADGDRQEEHSPKYEEGSAVDSIPTNTVGESKTSEHNATSTTFANKSIPVKPKIKLVEGVSDESSDEVTIDNKGREQHKPKNAQSKTIKIAPLGISKSGVASKSKNLNGNGTKVSLNDYSDKKDEQSLQRIGQTISSLYLLIAIIFLFFFFFAPFSL</sequence>
<feature type="compositionally biased region" description="Basic and acidic residues" evidence="1">
    <location>
        <begin position="132"/>
        <end position="141"/>
    </location>
</feature>
<gene>
    <name evidence="3" type="ORF">RFI_19427</name>
</gene>
<feature type="transmembrane region" description="Helical" evidence="2">
    <location>
        <begin position="200"/>
        <end position="217"/>
    </location>
</feature>
<protein>
    <submittedName>
        <fullName evidence="3">Uncharacterized protein</fullName>
    </submittedName>
</protein>
<feature type="region of interest" description="Disordered" evidence="1">
    <location>
        <begin position="49"/>
        <end position="102"/>
    </location>
</feature>
<keyword evidence="4" id="KW-1185">Reference proteome</keyword>
<dbReference type="AlphaFoldDB" id="X6MWP6"/>
<accession>X6MWP6</accession>
<keyword evidence="2" id="KW-0472">Membrane</keyword>
<dbReference type="Proteomes" id="UP000023152">
    <property type="component" value="Unassembled WGS sequence"/>
</dbReference>
<keyword evidence="2" id="KW-0812">Transmembrane</keyword>
<feature type="compositionally biased region" description="Basic and acidic residues" evidence="1">
    <location>
        <begin position="52"/>
        <end position="78"/>
    </location>
</feature>
<name>X6MWP6_RETFI</name>
<organism evidence="3 4">
    <name type="scientific">Reticulomyxa filosa</name>
    <dbReference type="NCBI Taxonomy" id="46433"/>
    <lineage>
        <taxon>Eukaryota</taxon>
        <taxon>Sar</taxon>
        <taxon>Rhizaria</taxon>
        <taxon>Retaria</taxon>
        <taxon>Foraminifera</taxon>
        <taxon>Monothalamids</taxon>
        <taxon>Reticulomyxidae</taxon>
        <taxon>Reticulomyxa</taxon>
    </lineage>
</organism>